<accession>A0A433QQR3</accession>
<dbReference type="FunFam" id="1.20.1280.290:FF:000009">
    <property type="entry name" value="PQ loop repeat family protein"/>
    <property type="match status" value="1"/>
</dbReference>
<evidence type="ECO:0000256" key="8">
    <source>
        <dbReference type="SAM" id="Phobius"/>
    </source>
</evidence>
<dbReference type="Proteomes" id="UP000274822">
    <property type="component" value="Unassembled WGS sequence"/>
</dbReference>
<evidence type="ECO:0000313" key="10">
    <source>
        <dbReference type="Proteomes" id="UP000274822"/>
    </source>
</evidence>
<evidence type="ECO:0000256" key="4">
    <source>
        <dbReference type="ARBA" id="ARBA00023136"/>
    </source>
</evidence>
<keyword evidence="10" id="KW-1185">Reference proteome</keyword>
<evidence type="ECO:0000256" key="2">
    <source>
        <dbReference type="ARBA" id="ARBA00022692"/>
    </source>
</evidence>
<organism evidence="9 10">
    <name type="scientific">Jimgerdemannia flammicorona</name>
    <dbReference type="NCBI Taxonomy" id="994334"/>
    <lineage>
        <taxon>Eukaryota</taxon>
        <taxon>Fungi</taxon>
        <taxon>Fungi incertae sedis</taxon>
        <taxon>Mucoromycota</taxon>
        <taxon>Mucoromycotina</taxon>
        <taxon>Endogonomycetes</taxon>
        <taxon>Endogonales</taxon>
        <taxon>Endogonaceae</taxon>
        <taxon>Jimgerdemannia</taxon>
    </lineage>
</organism>
<name>A0A433QQR3_9FUNG</name>
<proteinExistence type="inferred from homology"/>
<gene>
    <name evidence="9" type="ORF">BC938DRAFT_476229</name>
</gene>
<comment type="caution">
    <text evidence="9">The sequence shown here is derived from an EMBL/GenBank/DDBJ whole genome shotgun (WGS) entry which is preliminary data.</text>
</comment>
<feature type="transmembrane region" description="Helical" evidence="8">
    <location>
        <begin position="266"/>
        <end position="290"/>
    </location>
</feature>
<keyword evidence="3 8" id="KW-1133">Transmembrane helix</keyword>
<evidence type="ECO:0000256" key="3">
    <source>
        <dbReference type="ARBA" id="ARBA00022989"/>
    </source>
</evidence>
<dbReference type="PANTHER" id="PTHR16201:SF34">
    <property type="entry name" value="LYSOSOMAL AMINO ACID TRANSPORTER 1"/>
    <property type="match status" value="1"/>
</dbReference>
<dbReference type="GO" id="GO:0000329">
    <property type="term" value="C:fungal-type vacuole membrane"/>
    <property type="evidence" value="ECO:0007669"/>
    <property type="project" value="TreeGrafter"/>
</dbReference>
<feature type="region of interest" description="Disordered" evidence="7">
    <location>
        <begin position="315"/>
        <end position="353"/>
    </location>
</feature>
<evidence type="ECO:0000256" key="5">
    <source>
        <dbReference type="ARBA" id="ARBA00038039"/>
    </source>
</evidence>
<dbReference type="Gene3D" id="1.20.1280.290">
    <property type="match status" value="2"/>
</dbReference>
<evidence type="ECO:0000256" key="6">
    <source>
        <dbReference type="ARBA" id="ARBA00050768"/>
    </source>
</evidence>
<evidence type="ECO:0000256" key="1">
    <source>
        <dbReference type="ARBA" id="ARBA00004141"/>
    </source>
</evidence>
<dbReference type="InterPro" id="IPR051415">
    <property type="entry name" value="LAAT-1"/>
</dbReference>
<keyword evidence="4 8" id="KW-0472">Membrane</keyword>
<sequence length="353" mass="39741">MSPTACEPFHNGVPYIRWIYFLFGDCVYGSHEATSLLLGYTSICCWFNAQFPQIYENYKNGSVESLSLPFLINWMLGDLTNLTGCLLTNQLPFQYVFYTHIRPPPDVVVAYEPERMPLNTGATNLGGMHSANRTYTFPSDKGEETHKRSTSIVFFALLLFTFNEVQSPQLSSSGSAGHVTRALLAAPSEDELWLGLNSQTIGRIMAWACTVLYLTSRMPQIWKNWRRGSTDGLSIALFVFAALGNLTYTASIFTNPRATRKSLHESLPYILGAAGTLVFDLTIYIQWWYYHHLHRHSRRRGHDALIEEADPLIAMEQSRPPSPGPEGLLVVEGEEEEEDEEAVVGRIKTRGSM</sequence>
<protein>
    <submittedName>
        <fullName evidence="9">PQ loop repeat-domain-containing protein</fullName>
    </submittedName>
</protein>
<dbReference type="EMBL" id="RBNJ01002303">
    <property type="protein sequence ID" value="RUS32126.1"/>
    <property type="molecule type" value="Genomic_DNA"/>
</dbReference>
<feature type="compositionally biased region" description="Acidic residues" evidence="7">
    <location>
        <begin position="332"/>
        <end position="342"/>
    </location>
</feature>
<comment type="subcellular location">
    <subcellularLocation>
        <location evidence="1">Membrane</location>
        <topology evidence="1">Multi-pass membrane protein</topology>
    </subcellularLocation>
</comment>
<keyword evidence="2 8" id="KW-0812">Transmembrane</keyword>
<reference evidence="9 10" key="1">
    <citation type="journal article" date="2018" name="New Phytol.">
        <title>Phylogenomics of Endogonaceae and evolution of mycorrhizas within Mucoromycota.</title>
        <authorList>
            <person name="Chang Y."/>
            <person name="Desiro A."/>
            <person name="Na H."/>
            <person name="Sandor L."/>
            <person name="Lipzen A."/>
            <person name="Clum A."/>
            <person name="Barry K."/>
            <person name="Grigoriev I.V."/>
            <person name="Martin F.M."/>
            <person name="Stajich J.E."/>
            <person name="Smith M.E."/>
            <person name="Bonito G."/>
            <person name="Spatafora J.W."/>
        </authorList>
    </citation>
    <scope>NUCLEOTIDE SEQUENCE [LARGE SCALE GENOMIC DNA]</scope>
    <source>
        <strain evidence="9 10">AD002</strain>
    </source>
</reference>
<evidence type="ECO:0000313" key="9">
    <source>
        <dbReference type="EMBL" id="RUS32126.1"/>
    </source>
</evidence>
<dbReference type="PANTHER" id="PTHR16201">
    <property type="entry name" value="SEVEN TRANSMEMBRANE PROTEIN 1-RELATED"/>
    <property type="match status" value="1"/>
</dbReference>
<dbReference type="GO" id="GO:0034488">
    <property type="term" value="P:basic amino acid transmembrane export from vacuole"/>
    <property type="evidence" value="ECO:0007669"/>
    <property type="project" value="TreeGrafter"/>
</dbReference>
<dbReference type="InterPro" id="IPR006603">
    <property type="entry name" value="PQ-loop_rpt"/>
</dbReference>
<dbReference type="GO" id="GO:0015174">
    <property type="term" value="F:basic amino acid transmembrane transporter activity"/>
    <property type="evidence" value="ECO:0007669"/>
    <property type="project" value="TreeGrafter"/>
</dbReference>
<comment type="similarity">
    <text evidence="5">Belongs to the laat-1 family.</text>
</comment>
<dbReference type="SMART" id="SM00679">
    <property type="entry name" value="CTNS"/>
    <property type="match status" value="2"/>
</dbReference>
<dbReference type="Pfam" id="PF04193">
    <property type="entry name" value="PQ-loop"/>
    <property type="match status" value="2"/>
</dbReference>
<feature type="transmembrane region" description="Helical" evidence="8">
    <location>
        <begin position="235"/>
        <end position="254"/>
    </location>
</feature>
<evidence type="ECO:0000256" key="7">
    <source>
        <dbReference type="SAM" id="MobiDB-lite"/>
    </source>
</evidence>
<comment type="catalytic activity">
    <reaction evidence="6">
        <text>L-histidine(out) + L-arginine(in) = L-histidine(in) + L-arginine(out)</text>
        <dbReference type="Rhea" id="RHEA:71063"/>
        <dbReference type="ChEBI" id="CHEBI:32682"/>
        <dbReference type="ChEBI" id="CHEBI:57595"/>
    </reaction>
</comment>
<dbReference type="AlphaFoldDB" id="A0A433QQR3"/>